<protein>
    <submittedName>
        <fullName evidence="1">RidA family protein</fullName>
    </submittedName>
</protein>
<comment type="caution">
    <text evidence="1">The sequence shown here is derived from an EMBL/GenBank/DDBJ whole genome shotgun (WGS) entry which is preliminary data.</text>
</comment>
<dbReference type="Proteomes" id="UP000324058">
    <property type="component" value="Unassembled WGS sequence"/>
</dbReference>
<accession>A0A5S4TMH2</accession>
<dbReference type="EMBL" id="SJLL01000189">
    <property type="protein sequence ID" value="TYK96930.1"/>
    <property type="molecule type" value="Genomic_DNA"/>
</dbReference>
<reference evidence="1 2" key="1">
    <citation type="submission" date="2019-02" db="EMBL/GenBank/DDBJ databases">
        <title>Novel genomic isolates of S. pyogenes and S. dysgalactiae subsp. equisimilis associated to necrotising fasciitis (NSTI).</title>
        <authorList>
            <person name="Barrantes I."/>
        </authorList>
    </citation>
    <scope>NUCLEOTIDE SEQUENCE [LARGE SCALE GENOMIC DNA]</scope>
    <source>
        <strain evidence="1 2">SPY2028</strain>
    </source>
</reference>
<feature type="non-terminal residue" evidence="1">
    <location>
        <position position="26"/>
    </location>
</feature>
<proteinExistence type="predicted"/>
<evidence type="ECO:0000313" key="2">
    <source>
        <dbReference type="Proteomes" id="UP000324058"/>
    </source>
</evidence>
<name>A0A5S4TMH2_STRPY</name>
<dbReference type="AlphaFoldDB" id="A0A5S4TMH2"/>
<organism evidence="1 2">
    <name type="scientific">Streptococcus pyogenes</name>
    <dbReference type="NCBI Taxonomy" id="1314"/>
    <lineage>
        <taxon>Bacteria</taxon>
        <taxon>Bacillati</taxon>
        <taxon>Bacillota</taxon>
        <taxon>Bacilli</taxon>
        <taxon>Lactobacillales</taxon>
        <taxon>Streptococcaceae</taxon>
        <taxon>Streptococcus</taxon>
    </lineage>
</organism>
<gene>
    <name evidence="1" type="ORF">E0F66_10860</name>
</gene>
<sequence>MKRSFIRGTWQKTRAFSPAIITEGGR</sequence>
<evidence type="ECO:0000313" key="1">
    <source>
        <dbReference type="EMBL" id="TYK96930.1"/>
    </source>
</evidence>